<evidence type="ECO:0000313" key="1">
    <source>
        <dbReference type="EMBL" id="QHT38798.1"/>
    </source>
</evidence>
<dbReference type="EMBL" id="MN738834">
    <property type="protein sequence ID" value="QHT38798.1"/>
    <property type="molecule type" value="Genomic_DNA"/>
</dbReference>
<organism evidence="1">
    <name type="scientific">viral metagenome</name>
    <dbReference type="NCBI Taxonomy" id="1070528"/>
    <lineage>
        <taxon>unclassified sequences</taxon>
        <taxon>metagenomes</taxon>
        <taxon>organismal metagenomes</taxon>
    </lineage>
</organism>
<name>A0A6C0FAU5_9ZZZZ</name>
<sequence length="222" mass="26160">MDNIFTLHKYDDDNEVAESINIDDLYERKRERDVAQLKVFNQMLKRIHTKIKVTSRQRGAEKLCWFVVPEVMLGVPSYDQGTCIGYVMDKLKTDGFRVQYFHPNTLMISWDHWIPNYVIEEIKEKTGKIYDNYGNDLTPTPQNDQETNQKYNMQPGNYSGTAAGGEMSSRNNTNIVYKNKEGVFQRSRKQSDKKYTPIDDYKPKGTMIYDEELLFDMNKRYK</sequence>
<proteinExistence type="predicted"/>
<dbReference type="Pfam" id="PF19063">
    <property type="entry name" value="DUF5759"/>
    <property type="match status" value="1"/>
</dbReference>
<reference evidence="1" key="1">
    <citation type="journal article" date="2020" name="Nature">
        <title>Giant virus diversity and host interactions through global metagenomics.</title>
        <authorList>
            <person name="Schulz F."/>
            <person name="Roux S."/>
            <person name="Paez-Espino D."/>
            <person name="Jungbluth S."/>
            <person name="Walsh D.A."/>
            <person name="Denef V.J."/>
            <person name="McMahon K.D."/>
            <person name="Konstantinidis K.T."/>
            <person name="Eloe-Fadrosh E.A."/>
            <person name="Kyrpides N.C."/>
            <person name="Woyke T."/>
        </authorList>
    </citation>
    <scope>NUCLEOTIDE SEQUENCE</scope>
    <source>
        <strain evidence="1">GVMAG-S-ERX556106-38</strain>
    </source>
</reference>
<dbReference type="InterPro" id="IPR043977">
    <property type="entry name" value="DUF5759"/>
</dbReference>
<dbReference type="AlphaFoldDB" id="A0A6C0FAU5"/>
<protein>
    <submittedName>
        <fullName evidence="1">Uncharacterized protein</fullName>
    </submittedName>
</protein>
<accession>A0A6C0FAU5</accession>